<sequence>MALSNGNSLFVATELPCDPSDNCAQSPVARVDGNIGKAGFAILVPPPDPVSKNVSHESFDVVNHAPYDGNFQDSFEHTSLHLSSTDYSVPFATEHKSFRDVEAYFQEAVVSVLDRSEWIADLDVLKSLVSIKQYSNVVKGSQHVSAECRLYNPFDEAGINLTSVDTWEELIDRPPGAAVVRARG</sequence>
<dbReference type="OrthoDB" id="4138962at2759"/>
<reference evidence="2" key="1">
    <citation type="submission" date="2015-07" db="EMBL/GenBank/DDBJ databases">
        <authorList>
            <person name="Teixeira M.M."/>
            <person name="Souza R.C."/>
            <person name="Almeida L.G."/>
            <person name="Vicente V.A."/>
            <person name="de Hoog S."/>
            <person name="Bocca A.L."/>
            <person name="de Almeida S.R."/>
            <person name="Vasconcelos A.T."/>
            <person name="Felipe M.S."/>
        </authorList>
    </citation>
    <scope>NUCLEOTIDE SEQUENCE [LARGE SCALE GENOMIC DNA]</scope>
    <source>
        <strain evidence="2">KSF</strain>
    </source>
</reference>
<evidence type="ECO:0000313" key="2">
    <source>
        <dbReference type="Proteomes" id="UP000094526"/>
    </source>
</evidence>
<keyword evidence="2" id="KW-1185">Reference proteome</keyword>
<protein>
    <submittedName>
        <fullName evidence="1">Uncharacterized protein</fullName>
    </submittedName>
</protein>
<gene>
    <name evidence="1" type="ORF">CLCR_07657</name>
</gene>
<organism evidence="1 2">
    <name type="scientific">Cladophialophora carrionii</name>
    <dbReference type="NCBI Taxonomy" id="86049"/>
    <lineage>
        <taxon>Eukaryota</taxon>
        <taxon>Fungi</taxon>
        <taxon>Dikarya</taxon>
        <taxon>Ascomycota</taxon>
        <taxon>Pezizomycotina</taxon>
        <taxon>Eurotiomycetes</taxon>
        <taxon>Chaetothyriomycetidae</taxon>
        <taxon>Chaetothyriales</taxon>
        <taxon>Herpotrichiellaceae</taxon>
        <taxon>Cladophialophora</taxon>
    </lineage>
</organism>
<dbReference type="VEuPathDB" id="FungiDB:CLCR_07657"/>
<dbReference type="AlphaFoldDB" id="A0A1C1CMP6"/>
<proteinExistence type="predicted"/>
<dbReference type="VEuPathDB" id="FungiDB:G647_08700"/>
<dbReference type="Proteomes" id="UP000094526">
    <property type="component" value="Unassembled WGS sequence"/>
</dbReference>
<evidence type="ECO:0000313" key="1">
    <source>
        <dbReference type="EMBL" id="OCT49777.1"/>
    </source>
</evidence>
<name>A0A1C1CMP6_9EURO</name>
<dbReference type="EMBL" id="LGRB01000010">
    <property type="protein sequence ID" value="OCT49777.1"/>
    <property type="molecule type" value="Genomic_DNA"/>
</dbReference>
<accession>A0A1C1CMP6</accession>
<comment type="caution">
    <text evidence="1">The sequence shown here is derived from an EMBL/GenBank/DDBJ whole genome shotgun (WGS) entry which is preliminary data.</text>
</comment>